<organism evidence="5 6">
    <name type="scientific">Streptomyces albiaxialis</name>
    <dbReference type="NCBI Taxonomy" id="329523"/>
    <lineage>
        <taxon>Bacteria</taxon>
        <taxon>Bacillati</taxon>
        <taxon>Actinomycetota</taxon>
        <taxon>Actinomycetes</taxon>
        <taxon>Kitasatosporales</taxon>
        <taxon>Streptomycetaceae</taxon>
        <taxon>Streptomyces</taxon>
    </lineage>
</organism>
<comment type="similarity">
    <text evidence="1">Belongs to the copper/topaquinone oxidase family.</text>
</comment>
<dbReference type="InterPro" id="IPR036460">
    <property type="entry name" value="Cu_amine_oxidase_C_sf"/>
</dbReference>
<accession>A0ABP5HWI2</accession>
<dbReference type="SUPFAM" id="SSF49998">
    <property type="entry name" value="Amine oxidase catalytic domain"/>
    <property type="match status" value="1"/>
</dbReference>
<dbReference type="PANTHER" id="PTHR10638:SF20">
    <property type="entry name" value="AMINE OXIDASE"/>
    <property type="match status" value="1"/>
</dbReference>
<dbReference type="Proteomes" id="UP001500016">
    <property type="component" value="Unassembled WGS sequence"/>
</dbReference>
<keyword evidence="1" id="KW-0801">TPQ</keyword>
<dbReference type="PANTHER" id="PTHR10638">
    <property type="entry name" value="COPPER AMINE OXIDASE"/>
    <property type="match status" value="1"/>
</dbReference>
<name>A0ABP5HWI2_9ACTN</name>
<feature type="chain" id="PRO_5046965786" description="Amine oxidase" evidence="3">
    <location>
        <begin position="34"/>
        <end position="455"/>
    </location>
</feature>
<evidence type="ECO:0000256" key="2">
    <source>
        <dbReference type="SAM" id="MobiDB-lite"/>
    </source>
</evidence>
<feature type="signal peptide" evidence="3">
    <location>
        <begin position="1"/>
        <end position="33"/>
    </location>
</feature>
<dbReference type="PROSITE" id="PS51318">
    <property type="entry name" value="TAT"/>
    <property type="match status" value="1"/>
</dbReference>
<comment type="PTM">
    <text evidence="1">Topaquinone (TPQ) is generated by copper-dependent autoxidation of a specific tyrosyl residue.</text>
</comment>
<evidence type="ECO:0000259" key="4">
    <source>
        <dbReference type="Pfam" id="PF01179"/>
    </source>
</evidence>
<dbReference type="Pfam" id="PF01179">
    <property type="entry name" value="Cu_amine_oxid"/>
    <property type="match status" value="1"/>
</dbReference>
<evidence type="ECO:0000256" key="3">
    <source>
        <dbReference type="SAM" id="SignalP"/>
    </source>
</evidence>
<dbReference type="RefSeq" id="WP_344531331.1">
    <property type="nucleotide sequence ID" value="NZ_BAAAPE010000013.1"/>
</dbReference>
<sequence>MRTGQTPGRARTTRRTAALAASAAAVLTVPALAAVPATPAAAAPGAPNPDCRTSNAIQQTMRGGVWRMCWHTTSTAGLVLEDISFQPKGEAKPISVLKSAKLAQIHVAYDNAAAEYEDLTEMTLGDYPEPLRGKDCPGGTLKKIPRVDDEADEPRHKMINGLCVTTAERGFAYHGNSGDIGEATDKKDAEQGQDLVIYTVNSAGYYHYINQWNFSDDGTITPKAGATGNLSPSDFDASDGQGWPVGKGGAKDRAVSHHHNIFWRLNFGPDGAPGRVEQYDTKHTGSKDGIPTYRTSRTRVAKEKGGDTSPKAARWWRVVSKKGKNADGHARSWELVHHNPRKYAGRPFTKYDVYFTQYKKNEQYASGNNDFGRGRPAHVGKFLNGEQLKHPIAWVNVGFHHIARDEDQTPMPVHWQGFSVAPRDVTAMSPLTPDRLRKPQYNGEPQFLGEESARR</sequence>
<keyword evidence="1" id="KW-0186">Copper</keyword>
<evidence type="ECO:0000256" key="1">
    <source>
        <dbReference type="RuleBase" id="RU000672"/>
    </source>
</evidence>
<dbReference type="InterPro" id="IPR015798">
    <property type="entry name" value="Cu_amine_oxidase_C"/>
</dbReference>
<comment type="caution">
    <text evidence="5">The sequence shown here is derived from an EMBL/GenBank/DDBJ whole genome shotgun (WGS) entry which is preliminary data.</text>
</comment>
<evidence type="ECO:0000313" key="5">
    <source>
        <dbReference type="EMBL" id="GAA2085872.1"/>
    </source>
</evidence>
<protein>
    <recommendedName>
        <fullName evidence="1">Amine oxidase</fullName>
        <ecNumber evidence="1">1.4.3.-</ecNumber>
    </recommendedName>
</protein>
<comment type="cofactor">
    <cofactor evidence="1">
        <name>Cu cation</name>
        <dbReference type="ChEBI" id="CHEBI:23378"/>
    </cofactor>
    <text evidence="1">Contains 1 topaquinone per subunit.</text>
</comment>
<keyword evidence="3" id="KW-0732">Signal</keyword>
<dbReference type="Gene3D" id="2.70.98.20">
    <property type="entry name" value="Copper amine oxidase, catalytic domain"/>
    <property type="match status" value="1"/>
</dbReference>
<dbReference type="EC" id="1.4.3.-" evidence="1"/>
<keyword evidence="1" id="KW-0479">Metal-binding</keyword>
<evidence type="ECO:0000313" key="6">
    <source>
        <dbReference type="Proteomes" id="UP001500016"/>
    </source>
</evidence>
<feature type="region of interest" description="Disordered" evidence="2">
    <location>
        <begin position="429"/>
        <end position="455"/>
    </location>
</feature>
<gene>
    <name evidence="5" type="ORF">GCM10009801_47870</name>
</gene>
<dbReference type="InterPro" id="IPR000269">
    <property type="entry name" value="Cu_amine_oxidase"/>
</dbReference>
<reference evidence="6" key="1">
    <citation type="journal article" date="2019" name="Int. J. Syst. Evol. Microbiol.">
        <title>The Global Catalogue of Microorganisms (GCM) 10K type strain sequencing project: providing services to taxonomists for standard genome sequencing and annotation.</title>
        <authorList>
            <consortium name="The Broad Institute Genomics Platform"/>
            <consortium name="The Broad Institute Genome Sequencing Center for Infectious Disease"/>
            <person name="Wu L."/>
            <person name="Ma J."/>
        </authorList>
    </citation>
    <scope>NUCLEOTIDE SEQUENCE [LARGE SCALE GENOMIC DNA]</scope>
    <source>
        <strain evidence="6">JCM 15478</strain>
    </source>
</reference>
<dbReference type="InterPro" id="IPR006311">
    <property type="entry name" value="TAT_signal"/>
</dbReference>
<keyword evidence="1" id="KW-0560">Oxidoreductase</keyword>
<proteinExistence type="inferred from homology"/>
<feature type="domain" description="Copper amine oxidase catalytic" evidence="4">
    <location>
        <begin position="66"/>
        <end position="425"/>
    </location>
</feature>
<keyword evidence="6" id="KW-1185">Reference proteome</keyword>
<dbReference type="EMBL" id="BAAAPE010000013">
    <property type="protein sequence ID" value="GAA2085872.1"/>
    <property type="molecule type" value="Genomic_DNA"/>
</dbReference>